<feature type="transmembrane region" description="Helical" evidence="1">
    <location>
        <begin position="32"/>
        <end position="52"/>
    </location>
</feature>
<dbReference type="PANTHER" id="PTHR33728:SF13">
    <property type="entry name" value="CTTNBP 2 AMINO-TERMINAL-LIKE PROTEIN"/>
    <property type="match status" value="1"/>
</dbReference>
<sequence>QKNHPWPPIGALVYNWREEPCKSRFDDLVNAVSSGFVVTDILISMFLVMAIFEKLIEHLLSQIPLLVGYFGYGVLVRFSGVASKLGYQSPKASIVLVAFSLRQQIMRMFTALPSLSLASTCG</sequence>
<reference evidence="2" key="1">
    <citation type="submission" date="2021-01" db="EMBL/GenBank/DDBJ databases">
        <authorList>
            <consortium name="Genoscope - CEA"/>
            <person name="William W."/>
        </authorList>
    </citation>
    <scope>NUCLEOTIDE SEQUENCE</scope>
</reference>
<evidence type="ECO:0000256" key="1">
    <source>
        <dbReference type="SAM" id="Phobius"/>
    </source>
</evidence>
<evidence type="ECO:0000313" key="2">
    <source>
        <dbReference type="EMBL" id="CAF2034785.1"/>
    </source>
</evidence>
<organism evidence="2">
    <name type="scientific">Brassica napus</name>
    <name type="common">Rape</name>
    <dbReference type="NCBI Taxonomy" id="3708"/>
    <lineage>
        <taxon>Eukaryota</taxon>
        <taxon>Viridiplantae</taxon>
        <taxon>Streptophyta</taxon>
        <taxon>Embryophyta</taxon>
        <taxon>Tracheophyta</taxon>
        <taxon>Spermatophyta</taxon>
        <taxon>Magnoliopsida</taxon>
        <taxon>eudicotyledons</taxon>
        <taxon>Gunneridae</taxon>
        <taxon>Pentapetalae</taxon>
        <taxon>rosids</taxon>
        <taxon>malvids</taxon>
        <taxon>Brassicales</taxon>
        <taxon>Brassicaceae</taxon>
        <taxon>Brassiceae</taxon>
        <taxon>Brassica</taxon>
    </lineage>
</organism>
<accession>A0A816NDZ4</accession>
<dbReference type="EMBL" id="HG994363">
    <property type="protein sequence ID" value="CAF2034785.1"/>
    <property type="molecule type" value="Genomic_DNA"/>
</dbReference>
<protein>
    <submittedName>
        <fullName evidence="2">(rape) hypothetical protein</fullName>
    </submittedName>
</protein>
<dbReference type="PANTHER" id="PTHR33728">
    <property type="entry name" value="CTTNBP 2 AMINO-TERMINAL-LIKE PROTEIN"/>
    <property type="match status" value="1"/>
</dbReference>
<proteinExistence type="predicted"/>
<gene>
    <name evidence="2" type="ORF">DARMORV10_A09P01780.1</name>
</gene>
<feature type="transmembrane region" description="Helical" evidence="1">
    <location>
        <begin position="59"/>
        <end position="79"/>
    </location>
</feature>
<keyword evidence="1" id="KW-1133">Transmembrane helix</keyword>
<dbReference type="AlphaFoldDB" id="A0A816NDZ4"/>
<keyword evidence="1" id="KW-0472">Membrane</keyword>
<feature type="non-terminal residue" evidence="2">
    <location>
        <position position="1"/>
    </location>
</feature>
<name>A0A816NDZ4_BRANA</name>
<keyword evidence="1" id="KW-0812">Transmembrane</keyword>
<dbReference type="Proteomes" id="UP001295469">
    <property type="component" value="Chromosome A09"/>
</dbReference>